<dbReference type="InterPro" id="IPR038573">
    <property type="entry name" value="BrnT_sf"/>
</dbReference>
<proteinExistence type="predicted"/>
<dbReference type="Proteomes" id="UP000245263">
    <property type="component" value="Chromosome 1"/>
</dbReference>
<evidence type="ECO:0000256" key="1">
    <source>
        <dbReference type="SAM" id="MobiDB-lite"/>
    </source>
</evidence>
<feature type="compositionally biased region" description="Polar residues" evidence="1">
    <location>
        <begin position="1"/>
        <end position="19"/>
    </location>
</feature>
<accession>A0ABN6KLP2</accession>
<reference evidence="2 3" key="1">
    <citation type="submission" date="2021-08" db="EMBL/GenBank/DDBJ databases">
        <title>Complete genome sequence of Leptospira kobayashii strain E30.</title>
        <authorList>
            <person name="Nakao R."/>
            <person name="Nakamura S."/>
            <person name="Masuzawa T."/>
            <person name="Koizumi N."/>
        </authorList>
    </citation>
    <scope>NUCLEOTIDE SEQUENCE [LARGE SCALE GENOMIC DNA]</scope>
    <source>
        <strain evidence="2 3">E30</strain>
    </source>
</reference>
<sequence>MLKQESAPTLTSLRDSATDNVGKASSLAESQKIYYKKAKIQTNICINIHILYAILFHVEFEWDSKKNQDNLEKHDVDFYTAKLDFLD</sequence>
<protein>
    <submittedName>
        <fullName evidence="2">Uncharacterized protein</fullName>
    </submittedName>
</protein>
<gene>
    <name evidence="2" type="ORF">LPTSP3_g31320</name>
</gene>
<dbReference type="Gene3D" id="3.10.450.530">
    <property type="entry name" value="Ribonuclease toxin, BrnT, of type II toxin-antitoxin system"/>
    <property type="match status" value="1"/>
</dbReference>
<organism evidence="2 3">
    <name type="scientific">Leptospira kobayashii</name>
    <dbReference type="NCBI Taxonomy" id="1917830"/>
    <lineage>
        <taxon>Bacteria</taxon>
        <taxon>Pseudomonadati</taxon>
        <taxon>Spirochaetota</taxon>
        <taxon>Spirochaetia</taxon>
        <taxon>Leptospirales</taxon>
        <taxon>Leptospiraceae</taxon>
        <taxon>Leptospira</taxon>
    </lineage>
</organism>
<evidence type="ECO:0000313" key="3">
    <source>
        <dbReference type="Proteomes" id="UP000245263"/>
    </source>
</evidence>
<keyword evidence="3" id="KW-1185">Reference proteome</keyword>
<feature type="region of interest" description="Disordered" evidence="1">
    <location>
        <begin position="1"/>
        <end position="27"/>
    </location>
</feature>
<evidence type="ECO:0000313" key="2">
    <source>
        <dbReference type="EMBL" id="BDA80202.1"/>
    </source>
</evidence>
<dbReference type="EMBL" id="AP025028">
    <property type="protein sequence ID" value="BDA80202.1"/>
    <property type="molecule type" value="Genomic_DNA"/>
</dbReference>
<name>A0ABN6KLP2_9LEPT</name>